<protein>
    <submittedName>
        <fullName evidence="1">Uncharacterized protein</fullName>
    </submittedName>
</protein>
<evidence type="ECO:0000313" key="2">
    <source>
        <dbReference type="Proteomes" id="UP000617979"/>
    </source>
</evidence>
<sequence>MTERILKHPVLGMLETSVKESVDLIASTRDAAHIHFHPEVEAGRKKAAAILGTP</sequence>
<accession>A0ABQ1G1G3</accession>
<keyword evidence="2" id="KW-1185">Reference proteome</keyword>
<comment type="caution">
    <text evidence="1">The sequence shown here is derived from an EMBL/GenBank/DDBJ whole genome shotgun (WGS) entry which is preliminary data.</text>
</comment>
<evidence type="ECO:0000313" key="1">
    <source>
        <dbReference type="EMBL" id="GGA35486.1"/>
    </source>
</evidence>
<gene>
    <name evidence="1" type="ORF">GCM10007416_05390</name>
</gene>
<name>A0ABQ1G1G3_9BACL</name>
<proteinExistence type="predicted"/>
<dbReference type="EMBL" id="BMEX01000002">
    <property type="protein sequence ID" value="GGA35486.1"/>
    <property type="molecule type" value="Genomic_DNA"/>
</dbReference>
<dbReference type="Proteomes" id="UP000617979">
    <property type="component" value="Unassembled WGS sequence"/>
</dbReference>
<dbReference type="RefSeq" id="WP_188429615.1">
    <property type="nucleotide sequence ID" value="NZ_BMEX01000002.1"/>
</dbReference>
<organism evidence="1 2">
    <name type="scientific">Kroppenstedtia guangzhouensis</name>
    <dbReference type="NCBI Taxonomy" id="1274356"/>
    <lineage>
        <taxon>Bacteria</taxon>
        <taxon>Bacillati</taxon>
        <taxon>Bacillota</taxon>
        <taxon>Bacilli</taxon>
        <taxon>Bacillales</taxon>
        <taxon>Thermoactinomycetaceae</taxon>
        <taxon>Kroppenstedtia</taxon>
    </lineage>
</organism>
<reference evidence="2" key="1">
    <citation type="journal article" date="2019" name="Int. J. Syst. Evol. Microbiol.">
        <title>The Global Catalogue of Microorganisms (GCM) 10K type strain sequencing project: providing services to taxonomists for standard genome sequencing and annotation.</title>
        <authorList>
            <consortium name="The Broad Institute Genomics Platform"/>
            <consortium name="The Broad Institute Genome Sequencing Center for Infectious Disease"/>
            <person name="Wu L."/>
            <person name="Ma J."/>
        </authorList>
    </citation>
    <scope>NUCLEOTIDE SEQUENCE [LARGE SCALE GENOMIC DNA]</scope>
    <source>
        <strain evidence="2">CGMCC 1.12404</strain>
    </source>
</reference>